<dbReference type="AlphaFoldDB" id="A0A0L0C0A4"/>
<accession>A0A0L0C0A4</accession>
<gene>
    <name evidence="1" type="ORF">FF38_06276</name>
</gene>
<sequence length="73" mass="8725">MFNYGFSNKSIHIKFEGQILTHMELMCVEFHRYTLWFTLIIEGFGRSLTLHYETKHILIKTLLQNFSALLVFL</sequence>
<comment type="caution">
    <text evidence="1">The sequence shown here is derived from an EMBL/GenBank/DDBJ whole genome shotgun (WGS) entry which is preliminary data.</text>
</comment>
<organism evidence="1 2">
    <name type="scientific">Lucilia cuprina</name>
    <name type="common">Green bottle fly</name>
    <name type="synonym">Australian sheep blowfly</name>
    <dbReference type="NCBI Taxonomy" id="7375"/>
    <lineage>
        <taxon>Eukaryota</taxon>
        <taxon>Metazoa</taxon>
        <taxon>Ecdysozoa</taxon>
        <taxon>Arthropoda</taxon>
        <taxon>Hexapoda</taxon>
        <taxon>Insecta</taxon>
        <taxon>Pterygota</taxon>
        <taxon>Neoptera</taxon>
        <taxon>Endopterygota</taxon>
        <taxon>Diptera</taxon>
        <taxon>Brachycera</taxon>
        <taxon>Muscomorpha</taxon>
        <taxon>Oestroidea</taxon>
        <taxon>Calliphoridae</taxon>
        <taxon>Luciliinae</taxon>
        <taxon>Lucilia</taxon>
    </lineage>
</organism>
<reference evidence="1 2" key="1">
    <citation type="journal article" date="2015" name="Nat. Commun.">
        <title>Lucilia cuprina genome unlocks parasitic fly biology to underpin future interventions.</title>
        <authorList>
            <person name="Anstead C.A."/>
            <person name="Korhonen P.K."/>
            <person name="Young N.D."/>
            <person name="Hall R.S."/>
            <person name="Jex A.R."/>
            <person name="Murali S.C."/>
            <person name="Hughes D.S."/>
            <person name="Lee S.F."/>
            <person name="Perry T."/>
            <person name="Stroehlein A.J."/>
            <person name="Ansell B.R."/>
            <person name="Breugelmans B."/>
            <person name="Hofmann A."/>
            <person name="Qu J."/>
            <person name="Dugan S."/>
            <person name="Lee S.L."/>
            <person name="Chao H."/>
            <person name="Dinh H."/>
            <person name="Han Y."/>
            <person name="Doddapaneni H.V."/>
            <person name="Worley K.C."/>
            <person name="Muzny D.M."/>
            <person name="Ioannidis P."/>
            <person name="Waterhouse R.M."/>
            <person name="Zdobnov E.M."/>
            <person name="James P.J."/>
            <person name="Bagnall N.H."/>
            <person name="Kotze A.C."/>
            <person name="Gibbs R.A."/>
            <person name="Richards S."/>
            <person name="Batterham P."/>
            <person name="Gasser R.B."/>
        </authorList>
    </citation>
    <scope>NUCLEOTIDE SEQUENCE [LARGE SCALE GENOMIC DNA]</scope>
    <source>
        <strain evidence="1 2">LS</strain>
        <tissue evidence="1">Full body</tissue>
    </source>
</reference>
<keyword evidence="2" id="KW-1185">Reference proteome</keyword>
<protein>
    <submittedName>
        <fullName evidence="1">Uncharacterized protein</fullName>
    </submittedName>
</protein>
<proteinExistence type="predicted"/>
<dbReference type="Proteomes" id="UP000037069">
    <property type="component" value="Unassembled WGS sequence"/>
</dbReference>
<evidence type="ECO:0000313" key="2">
    <source>
        <dbReference type="Proteomes" id="UP000037069"/>
    </source>
</evidence>
<evidence type="ECO:0000313" key="1">
    <source>
        <dbReference type="EMBL" id="KNC25730.1"/>
    </source>
</evidence>
<name>A0A0L0C0A4_LUCCU</name>
<dbReference type="EMBL" id="JRES01001073">
    <property type="protein sequence ID" value="KNC25730.1"/>
    <property type="molecule type" value="Genomic_DNA"/>
</dbReference>